<dbReference type="OrthoDB" id="94039at2759"/>
<dbReference type="GO" id="GO:0046464">
    <property type="term" value="P:acylglycerol catabolic process"/>
    <property type="evidence" value="ECO:0007669"/>
    <property type="project" value="TreeGrafter"/>
</dbReference>
<dbReference type="PANTHER" id="PTHR43798:SF5">
    <property type="entry name" value="MONOACYLGLYCEROL LIPASE ABHD6"/>
    <property type="match status" value="1"/>
</dbReference>
<dbReference type="Proteomes" id="UP000019484">
    <property type="component" value="Unassembled WGS sequence"/>
</dbReference>
<reference evidence="2 3" key="1">
    <citation type="submission" date="2013-03" db="EMBL/GenBank/DDBJ databases">
        <title>The Genome Sequence of Capronia coronata CBS 617.96.</title>
        <authorList>
            <consortium name="The Broad Institute Genomics Platform"/>
            <person name="Cuomo C."/>
            <person name="de Hoog S."/>
            <person name="Gorbushina A."/>
            <person name="Walker B."/>
            <person name="Young S.K."/>
            <person name="Zeng Q."/>
            <person name="Gargeya S."/>
            <person name="Fitzgerald M."/>
            <person name="Haas B."/>
            <person name="Abouelleil A."/>
            <person name="Allen A.W."/>
            <person name="Alvarado L."/>
            <person name="Arachchi H.M."/>
            <person name="Berlin A.M."/>
            <person name="Chapman S.B."/>
            <person name="Gainer-Dewar J."/>
            <person name="Goldberg J."/>
            <person name="Griggs A."/>
            <person name="Gujja S."/>
            <person name="Hansen M."/>
            <person name="Howarth C."/>
            <person name="Imamovic A."/>
            <person name="Ireland A."/>
            <person name="Larimer J."/>
            <person name="McCowan C."/>
            <person name="Murphy C."/>
            <person name="Pearson M."/>
            <person name="Poon T.W."/>
            <person name="Priest M."/>
            <person name="Roberts A."/>
            <person name="Saif S."/>
            <person name="Shea T."/>
            <person name="Sisk P."/>
            <person name="Sykes S."/>
            <person name="Wortman J."/>
            <person name="Nusbaum C."/>
            <person name="Birren B."/>
        </authorList>
    </citation>
    <scope>NUCLEOTIDE SEQUENCE [LARGE SCALE GENOMIC DNA]</scope>
    <source>
        <strain evidence="2 3">CBS 617.96</strain>
    </source>
</reference>
<proteinExistence type="predicted"/>
<dbReference type="STRING" id="1182541.W9Z882"/>
<comment type="caution">
    <text evidence="2">The sequence shown here is derived from an EMBL/GenBank/DDBJ whole genome shotgun (WGS) entry which is preliminary data.</text>
</comment>
<dbReference type="InterPro" id="IPR029058">
    <property type="entry name" value="AB_hydrolase_fold"/>
</dbReference>
<dbReference type="Gene3D" id="3.40.50.1820">
    <property type="entry name" value="alpha/beta hydrolase"/>
    <property type="match status" value="1"/>
</dbReference>
<evidence type="ECO:0000313" key="3">
    <source>
        <dbReference type="Proteomes" id="UP000019484"/>
    </source>
</evidence>
<name>W9Z882_9EURO</name>
<dbReference type="eggNOG" id="ENOG502QQ4M">
    <property type="taxonomic scope" value="Eukaryota"/>
</dbReference>
<dbReference type="SUPFAM" id="SSF53474">
    <property type="entry name" value="alpha/beta-Hydrolases"/>
    <property type="match status" value="1"/>
</dbReference>
<evidence type="ECO:0000259" key="1">
    <source>
        <dbReference type="Pfam" id="PF12697"/>
    </source>
</evidence>
<keyword evidence="3" id="KW-1185">Reference proteome</keyword>
<feature type="domain" description="AB hydrolase-1" evidence="1">
    <location>
        <begin position="83"/>
        <end position="390"/>
    </location>
</feature>
<dbReference type="GO" id="GO:0016020">
    <property type="term" value="C:membrane"/>
    <property type="evidence" value="ECO:0007669"/>
    <property type="project" value="TreeGrafter"/>
</dbReference>
<dbReference type="PANTHER" id="PTHR43798">
    <property type="entry name" value="MONOACYLGLYCEROL LIPASE"/>
    <property type="match status" value="1"/>
</dbReference>
<organism evidence="2 3">
    <name type="scientific">Capronia coronata CBS 617.96</name>
    <dbReference type="NCBI Taxonomy" id="1182541"/>
    <lineage>
        <taxon>Eukaryota</taxon>
        <taxon>Fungi</taxon>
        <taxon>Dikarya</taxon>
        <taxon>Ascomycota</taxon>
        <taxon>Pezizomycotina</taxon>
        <taxon>Eurotiomycetes</taxon>
        <taxon>Chaetothyriomycetidae</taxon>
        <taxon>Chaetothyriales</taxon>
        <taxon>Herpotrichiellaceae</taxon>
        <taxon>Capronia</taxon>
    </lineage>
</organism>
<dbReference type="InterPro" id="IPR000073">
    <property type="entry name" value="AB_hydrolase_1"/>
</dbReference>
<dbReference type="GO" id="GO:0047372">
    <property type="term" value="F:monoacylglycerol lipase activity"/>
    <property type="evidence" value="ECO:0007669"/>
    <property type="project" value="TreeGrafter"/>
</dbReference>
<dbReference type="Pfam" id="PF12697">
    <property type="entry name" value="Abhydrolase_6"/>
    <property type="match status" value="1"/>
</dbReference>
<evidence type="ECO:0000313" key="2">
    <source>
        <dbReference type="EMBL" id="EXJ90734.1"/>
    </source>
</evidence>
<protein>
    <recommendedName>
        <fullName evidence="1">AB hydrolase-1 domain-containing protein</fullName>
    </recommendedName>
</protein>
<dbReference type="RefSeq" id="XP_007722928.1">
    <property type="nucleotide sequence ID" value="XM_007724738.1"/>
</dbReference>
<dbReference type="GeneID" id="19158727"/>
<dbReference type="EMBL" id="AMWN01000003">
    <property type="protein sequence ID" value="EXJ90734.1"/>
    <property type="molecule type" value="Genomic_DNA"/>
</dbReference>
<dbReference type="AlphaFoldDB" id="W9Z882"/>
<gene>
    <name evidence="2" type="ORF">A1O1_03838</name>
</gene>
<accession>W9Z882</accession>
<dbReference type="InterPro" id="IPR050266">
    <property type="entry name" value="AB_hydrolase_sf"/>
</dbReference>
<sequence>MLLFQPSRRRSVLPSNNGSILSHLRRGLSGFRVVDHVIPAQHTRHWPRGTEVGCENSLRLAVKQYIPKTNTEPRSGDITFIAAHGNGFPKEMYEPLFDDLEEKMHGLGRRIRAIWIADMAHQGQSFVLNEAVVGNDPSWWDHARDLLYLINQKQSDMPQPLVGIGHSMGGTQLTQLSLLHPRLLQALILIDPVIQIENPSRTYAPAATYRRDLWPSRQDATKRFAGNKFYQAWDPRVLRKWIEYGLRDLPTALYPERGSNADPPVTLSTPKAQEVFSYLRPKYYGTSVNPPEKGRTVYGDIHKDDVEDYPFYRPEPAQMFRRLPELKPPVLYIFGNKSELATPELRRKKMEFTGSGVGGNGGQQAGQVKEIVLDCGHLVPMEKVKECADAAAGFTVSQIARWEEKTREWQRRWLERPRQERVGIDDEWRDKIGPRQPRR</sequence>
<dbReference type="HOGENOM" id="CLU_036837_0_0_1"/>